<feature type="domain" description="Beta-lactamase-related" evidence="1">
    <location>
        <begin position="74"/>
        <end position="408"/>
    </location>
</feature>
<dbReference type="PANTHER" id="PTHR46825">
    <property type="entry name" value="D-ALANYL-D-ALANINE-CARBOXYPEPTIDASE/ENDOPEPTIDASE AMPH"/>
    <property type="match status" value="1"/>
</dbReference>
<dbReference type="PANTHER" id="PTHR46825:SF15">
    <property type="entry name" value="BETA-LACTAMASE-RELATED DOMAIN-CONTAINING PROTEIN"/>
    <property type="match status" value="1"/>
</dbReference>
<proteinExistence type="predicted"/>
<evidence type="ECO:0000313" key="3">
    <source>
        <dbReference type="Proteomes" id="UP000708208"/>
    </source>
</evidence>
<organism evidence="2 3">
    <name type="scientific">Allacma fusca</name>
    <dbReference type="NCBI Taxonomy" id="39272"/>
    <lineage>
        <taxon>Eukaryota</taxon>
        <taxon>Metazoa</taxon>
        <taxon>Ecdysozoa</taxon>
        <taxon>Arthropoda</taxon>
        <taxon>Hexapoda</taxon>
        <taxon>Collembola</taxon>
        <taxon>Symphypleona</taxon>
        <taxon>Sminthuridae</taxon>
        <taxon>Allacma</taxon>
    </lineage>
</organism>
<accession>A0A8J2KIQ3</accession>
<gene>
    <name evidence="2" type="ORF">AFUS01_LOCUS15459</name>
</gene>
<dbReference type="Proteomes" id="UP000708208">
    <property type="component" value="Unassembled WGS sequence"/>
</dbReference>
<dbReference type="Pfam" id="PF00144">
    <property type="entry name" value="Beta-lactamase"/>
    <property type="match status" value="1"/>
</dbReference>
<dbReference type="InterPro" id="IPR050491">
    <property type="entry name" value="AmpC-like"/>
</dbReference>
<sequence length="623" mass="69301">MIERMTQVVIICHLTNSLKVISSRALEIYQEFIEGVTVGVVRSDIPPGFEEAVKALATDVFLPKNTSPGLGISVVSTNGSLQFSRGYGLKDIANNISMDDSSMFVIASISKSICATLVSRTLNQKFPQLGEAVLDEPIARLAPSLNFTFIDRARGESTSFRDLLSHRTCLGTSNFGRTVGAFASTQEYIFRSRYIPEICPYRTGYNYNNAMFSLAGELIAQINGNSNYTEMLGNFLKELGMNNSRPIRKEDEYEKLENLSTPYYLQDNKLVRSNPNLIRRASVSLGSGGVITSASDMKNYLLFQLNLGTVNGKQLVPKNVMQWLRKPTNPFNFNGYQSGSSQVNGDIAYGMGLNIGFFEGTRMVQHGGYWAPYASQMTLYPDLNIGIFSSANGPGRLDGYSHNDLHNALAALFLGKKSVEDIKQELTDLLRKGEKDVFSEKSTSENDNDICQECIQAVPENIPGVYGNPSQGDLEIILDESDPKGRLRMQYGTWGKAYIRETSDANKLLLEWDSDVVSDFWAASGTFPKHYLNFIDNDNFYIEDRLYPYTRNATLNTLPAIPWAPGSCSHSLSSKKTLKSRAVRQYPKVKTSQDRDSLDLLVAQIFPRIVVRSMQSLTQGTNS</sequence>
<evidence type="ECO:0000313" key="2">
    <source>
        <dbReference type="EMBL" id="CAG7726550.1"/>
    </source>
</evidence>
<evidence type="ECO:0000259" key="1">
    <source>
        <dbReference type="Pfam" id="PF00144"/>
    </source>
</evidence>
<dbReference type="AlphaFoldDB" id="A0A8J2KIQ3"/>
<protein>
    <recommendedName>
        <fullName evidence="1">Beta-lactamase-related domain-containing protein</fullName>
    </recommendedName>
</protein>
<comment type="caution">
    <text evidence="2">The sequence shown here is derived from an EMBL/GenBank/DDBJ whole genome shotgun (WGS) entry which is preliminary data.</text>
</comment>
<dbReference type="InterPro" id="IPR001466">
    <property type="entry name" value="Beta-lactam-related"/>
</dbReference>
<dbReference type="OrthoDB" id="7773096at2759"/>
<reference evidence="2" key="1">
    <citation type="submission" date="2021-06" db="EMBL/GenBank/DDBJ databases">
        <authorList>
            <person name="Hodson N. C."/>
            <person name="Mongue J. A."/>
            <person name="Jaron S. K."/>
        </authorList>
    </citation>
    <scope>NUCLEOTIDE SEQUENCE</scope>
</reference>
<dbReference type="EMBL" id="CAJVCH010136953">
    <property type="protein sequence ID" value="CAG7726550.1"/>
    <property type="molecule type" value="Genomic_DNA"/>
</dbReference>
<keyword evidence="3" id="KW-1185">Reference proteome</keyword>
<name>A0A8J2KIQ3_9HEXA</name>